<dbReference type="PANTHER" id="PTHR45947">
    <property type="entry name" value="SULFOQUINOVOSYL TRANSFERASE SQD2"/>
    <property type="match status" value="1"/>
</dbReference>
<dbReference type="InterPro" id="IPR028098">
    <property type="entry name" value="Glyco_trans_4-like_N"/>
</dbReference>
<evidence type="ECO:0000259" key="1">
    <source>
        <dbReference type="Pfam" id="PF13579"/>
    </source>
</evidence>
<reference evidence="2 3" key="1">
    <citation type="submission" date="2016-12" db="EMBL/GenBank/DDBJ databases">
        <authorList>
            <person name="Song W.-J."/>
            <person name="Kurnit D.M."/>
        </authorList>
    </citation>
    <scope>NUCLEOTIDE SEQUENCE [LARGE SCALE GENOMIC DNA]</scope>
    <source>
        <strain evidence="2 3">DSM 19599</strain>
    </source>
</reference>
<accession>A0A1M7Z8J6</accession>
<dbReference type="Gene3D" id="3.40.50.2000">
    <property type="entry name" value="Glycogen Phosphorylase B"/>
    <property type="match status" value="2"/>
</dbReference>
<dbReference type="PANTHER" id="PTHR45947:SF3">
    <property type="entry name" value="SULFOQUINOVOSYL TRANSFERASE SQD2"/>
    <property type="match status" value="1"/>
</dbReference>
<dbReference type="InterPro" id="IPR050194">
    <property type="entry name" value="Glycosyltransferase_grp1"/>
</dbReference>
<gene>
    <name evidence="2" type="ORF">SAMN02745172_00510</name>
</gene>
<dbReference type="SUPFAM" id="SSF53756">
    <property type="entry name" value="UDP-Glycosyltransferase/glycogen phosphorylase"/>
    <property type="match status" value="1"/>
</dbReference>
<sequence length="359" mass="38696">MRILAVAERFVPAPGGSEISLHAVLKGLHAAGHEVAIHTSAAPPGAPSAAAMPRPADPWLERIPAPRFDCDGFRGVLARFRPDRVLTQMDWAHLAGPVAVEAGIPVCFFSCVGDVCGALDGIVFNSAWCERSLAGYAFLAGKGRHVLHPPIERAAVVAVQPRPAEVVMVNPIRAKGGELFARLAASMPDIPFLAVTGWYDPAEDGIDLALPNVTLLPNQSDMRPVYGRARVLMVPSLFPEAFGRVAREGVLNGLPVIASTRGGLPEATLGAALHLDPEDEPAWREMLRRLWDSPKAANDLAARARVAAHRYREADEMAAFVAFVEGLERQGTYPDLKQPFHNLEWLSSRRAGETSQAND</sequence>
<dbReference type="Proteomes" id="UP000186406">
    <property type="component" value="Unassembled WGS sequence"/>
</dbReference>
<dbReference type="Pfam" id="PF13692">
    <property type="entry name" value="Glyco_trans_1_4"/>
    <property type="match status" value="1"/>
</dbReference>
<keyword evidence="3" id="KW-1185">Reference proteome</keyword>
<feature type="domain" description="Glycosyltransferase subfamily 4-like N-terminal" evidence="1">
    <location>
        <begin position="15"/>
        <end position="169"/>
    </location>
</feature>
<keyword evidence="2" id="KW-0808">Transferase</keyword>
<dbReference type="RefSeq" id="WP_073625597.1">
    <property type="nucleotide sequence ID" value="NZ_FRXO01000001.1"/>
</dbReference>
<evidence type="ECO:0000313" key="2">
    <source>
        <dbReference type="EMBL" id="SHO61036.1"/>
    </source>
</evidence>
<organism evidence="2 3">
    <name type="scientific">Pseudoxanthobacter soli DSM 19599</name>
    <dbReference type="NCBI Taxonomy" id="1123029"/>
    <lineage>
        <taxon>Bacteria</taxon>
        <taxon>Pseudomonadati</taxon>
        <taxon>Pseudomonadota</taxon>
        <taxon>Alphaproteobacteria</taxon>
        <taxon>Hyphomicrobiales</taxon>
        <taxon>Segnochrobactraceae</taxon>
        <taxon>Pseudoxanthobacter</taxon>
    </lineage>
</organism>
<evidence type="ECO:0000313" key="3">
    <source>
        <dbReference type="Proteomes" id="UP000186406"/>
    </source>
</evidence>
<protein>
    <submittedName>
        <fullName evidence="2">Glycosyltransferase involved in cell wall bisynthesis</fullName>
    </submittedName>
</protein>
<dbReference type="EMBL" id="FRXO01000001">
    <property type="protein sequence ID" value="SHO61036.1"/>
    <property type="molecule type" value="Genomic_DNA"/>
</dbReference>
<proteinExistence type="predicted"/>
<dbReference type="Pfam" id="PF13579">
    <property type="entry name" value="Glyco_trans_4_4"/>
    <property type="match status" value="1"/>
</dbReference>
<dbReference type="AlphaFoldDB" id="A0A1M7Z8J6"/>
<name>A0A1M7Z8J6_9HYPH</name>
<dbReference type="GO" id="GO:0016757">
    <property type="term" value="F:glycosyltransferase activity"/>
    <property type="evidence" value="ECO:0007669"/>
    <property type="project" value="UniProtKB-ARBA"/>
</dbReference>
<dbReference type="STRING" id="1123029.SAMN02745172_00510"/>